<dbReference type="OrthoDB" id="6343311at2759"/>
<keyword evidence="4" id="KW-0732">Signal</keyword>
<dbReference type="AlphaFoldDB" id="A0A813UEF9"/>
<dbReference type="EMBL" id="CAJNOC010000959">
    <property type="protein sequence ID" value="CAF0821599.1"/>
    <property type="molecule type" value="Genomic_DNA"/>
</dbReference>
<evidence type="ECO:0000313" key="6">
    <source>
        <dbReference type="Proteomes" id="UP000663879"/>
    </source>
</evidence>
<dbReference type="PANTHER" id="PTHR24366">
    <property type="entry name" value="IG(IMMUNOGLOBULIN) AND LRR(LEUCINE RICH REPEAT) DOMAINS"/>
    <property type="match status" value="1"/>
</dbReference>
<evidence type="ECO:0000313" key="5">
    <source>
        <dbReference type="EMBL" id="CAF0821599.1"/>
    </source>
</evidence>
<keyword evidence="1" id="KW-0433">Leucine-rich repeat</keyword>
<dbReference type="InterPro" id="IPR001611">
    <property type="entry name" value="Leu-rich_rpt"/>
</dbReference>
<dbReference type="Gene3D" id="3.80.10.10">
    <property type="entry name" value="Ribonuclease Inhibitor"/>
    <property type="match status" value="1"/>
</dbReference>
<gene>
    <name evidence="5" type="ORF">OXX778_LOCUS7495</name>
</gene>
<dbReference type="Pfam" id="PF13855">
    <property type="entry name" value="LRR_8"/>
    <property type="match status" value="1"/>
</dbReference>
<feature type="signal peptide" evidence="4">
    <location>
        <begin position="1"/>
        <end position="22"/>
    </location>
</feature>
<evidence type="ECO:0000256" key="3">
    <source>
        <dbReference type="SAM" id="Phobius"/>
    </source>
</evidence>
<dbReference type="InterPro" id="IPR032675">
    <property type="entry name" value="LRR_dom_sf"/>
</dbReference>
<evidence type="ECO:0000256" key="1">
    <source>
        <dbReference type="ARBA" id="ARBA00022614"/>
    </source>
</evidence>
<feature type="chain" id="PRO_5032530791" evidence="4">
    <location>
        <begin position="23"/>
        <end position="526"/>
    </location>
</feature>
<dbReference type="Proteomes" id="UP000663879">
    <property type="component" value="Unassembled WGS sequence"/>
</dbReference>
<feature type="transmembrane region" description="Helical" evidence="3">
    <location>
        <begin position="477"/>
        <end position="500"/>
    </location>
</feature>
<dbReference type="PROSITE" id="PS51450">
    <property type="entry name" value="LRR"/>
    <property type="match status" value="1"/>
</dbReference>
<organism evidence="5 6">
    <name type="scientific">Brachionus calyciflorus</name>
    <dbReference type="NCBI Taxonomy" id="104777"/>
    <lineage>
        <taxon>Eukaryota</taxon>
        <taxon>Metazoa</taxon>
        <taxon>Spiralia</taxon>
        <taxon>Gnathifera</taxon>
        <taxon>Rotifera</taxon>
        <taxon>Eurotatoria</taxon>
        <taxon>Monogononta</taxon>
        <taxon>Pseudotrocha</taxon>
        <taxon>Ploima</taxon>
        <taxon>Brachionidae</taxon>
        <taxon>Brachionus</taxon>
    </lineage>
</organism>
<accession>A0A813UEF9</accession>
<evidence type="ECO:0000256" key="2">
    <source>
        <dbReference type="ARBA" id="ARBA00022737"/>
    </source>
</evidence>
<keyword evidence="2" id="KW-0677">Repeat</keyword>
<keyword evidence="3" id="KW-0472">Membrane</keyword>
<protein>
    <submittedName>
        <fullName evidence="5">Uncharacterized protein</fullName>
    </submittedName>
</protein>
<keyword evidence="3" id="KW-1133">Transmembrane helix</keyword>
<reference evidence="5" key="1">
    <citation type="submission" date="2021-02" db="EMBL/GenBank/DDBJ databases">
        <authorList>
            <person name="Nowell W R."/>
        </authorList>
    </citation>
    <scope>NUCLEOTIDE SEQUENCE</scope>
    <source>
        <strain evidence="5">Ploen Becks lab</strain>
    </source>
</reference>
<name>A0A813UEF9_9BILA</name>
<keyword evidence="6" id="KW-1185">Reference proteome</keyword>
<proteinExistence type="predicted"/>
<keyword evidence="3" id="KW-0812">Transmembrane</keyword>
<comment type="caution">
    <text evidence="5">The sequence shown here is derived from an EMBL/GenBank/DDBJ whole genome shotgun (WGS) entry which is preliminary data.</text>
</comment>
<evidence type="ECO:0000256" key="4">
    <source>
        <dbReference type="SAM" id="SignalP"/>
    </source>
</evidence>
<dbReference type="SUPFAM" id="SSF52058">
    <property type="entry name" value="L domain-like"/>
    <property type="match status" value="1"/>
</dbReference>
<sequence>MILCFLCLYLIVLFNSIDRAFQCQMKECEWPSLEEKLSQRVLCLDGEHRNYFPIRFNECFNQPETHPKTLMLENFALIHNFSYDNFLNNVDSFILIYTQSQDMPDISKFKLTYVFINRNYITTLNTSYLPNTLEHINLSRNRITNIFGSFDSFKNLKTLDLSINKLKQLDLIKFNSNNLILINLSDNYLMHLGPIQFENDIANPLYMINIDKNKLTKLPIVTGNLKYIENFKIGMQQTRELFKNKLIMTYPNESIVVNRALIDMNMFDRPSLELACWLRAKQSHLNGFIIENFDVKSNLTQMIIRKYLMNENYILKKGIKISNDKYYKIVMIGFKDYVIGGYLHHDLHKCDENLGLETTHSSLLTTKILQKNENITNDTFTDLVENAATTTTAIIITEKEKTTATTTTEIIITEKEKTTATTTTEIIITEKEKTTATTTTETIQVETTKIEVTENANLNATNSGLVNLENEETNDKAIWSVIVLCSIILIILGVVIFMHFGKIRRLATRFIDLIRNRFGNSNARRQ</sequence>
<dbReference type="PANTHER" id="PTHR24366:SF96">
    <property type="entry name" value="LEUCINE RICH REPEAT CONTAINING 53"/>
    <property type="match status" value="1"/>
</dbReference>